<evidence type="ECO:0000256" key="1">
    <source>
        <dbReference type="ARBA" id="ARBA00022679"/>
    </source>
</evidence>
<dbReference type="SUPFAM" id="SSF55874">
    <property type="entry name" value="ATPase domain of HSP90 chaperone/DNA topoisomerase II/histidine kinase"/>
    <property type="match status" value="1"/>
</dbReference>
<comment type="caution">
    <text evidence="4">The sequence shown here is derived from an EMBL/GenBank/DDBJ whole genome shotgun (WGS) entry which is preliminary data.</text>
</comment>
<evidence type="ECO:0008006" key="6">
    <source>
        <dbReference type="Google" id="ProtNLM"/>
    </source>
</evidence>
<keyword evidence="5" id="KW-1185">Reference proteome</keyword>
<evidence type="ECO:0000256" key="2">
    <source>
        <dbReference type="ARBA" id="ARBA00022777"/>
    </source>
</evidence>
<dbReference type="EMBL" id="JACDXJ010000002">
    <property type="protein sequence ID" value="MBA1158895.1"/>
    <property type="molecule type" value="Genomic_DNA"/>
</dbReference>
<proteinExistence type="predicted"/>
<protein>
    <recommendedName>
        <fullName evidence="6">Histidine kinase/HSP90-like ATPase domain-containing protein</fullName>
    </recommendedName>
</protein>
<dbReference type="PANTHER" id="PTHR24421:SF58">
    <property type="entry name" value="SIGNAL TRANSDUCTION HISTIDINE-PROTEIN KINASE_PHOSPHATASE UHPB"/>
    <property type="match status" value="1"/>
</dbReference>
<keyword evidence="2" id="KW-0418">Kinase</keyword>
<accession>A0A838BVJ0</accession>
<reference evidence="4 5" key="1">
    <citation type="submission" date="2020-07" db="EMBL/GenBank/DDBJ databases">
        <title>Draft genome and description of Microvirga mediterraneensis Marseille-Q2068 sp. nov.</title>
        <authorList>
            <person name="Boxberger M."/>
        </authorList>
    </citation>
    <scope>NUCLEOTIDE SEQUENCE [LARGE SCALE GENOMIC DNA]</scope>
    <source>
        <strain evidence="4 5">Marseille-Q2068</strain>
    </source>
</reference>
<name>A0A838BVJ0_9HYPH</name>
<dbReference type="InterPro" id="IPR036890">
    <property type="entry name" value="HATPase_C_sf"/>
</dbReference>
<evidence type="ECO:0000313" key="5">
    <source>
        <dbReference type="Proteomes" id="UP000572984"/>
    </source>
</evidence>
<gene>
    <name evidence="4" type="ORF">H0S73_22595</name>
</gene>
<dbReference type="AlphaFoldDB" id="A0A838BVJ0"/>
<dbReference type="GO" id="GO:0000160">
    <property type="term" value="P:phosphorelay signal transduction system"/>
    <property type="evidence" value="ECO:0007669"/>
    <property type="project" value="UniProtKB-KW"/>
</dbReference>
<organism evidence="4 5">
    <name type="scientific">Microvirga mediterraneensis</name>
    <dbReference type="NCBI Taxonomy" id="2754695"/>
    <lineage>
        <taxon>Bacteria</taxon>
        <taxon>Pseudomonadati</taxon>
        <taxon>Pseudomonadota</taxon>
        <taxon>Alphaproteobacteria</taxon>
        <taxon>Hyphomicrobiales</taxon>
        <taxon>Methylobacteriaceae</taxon>
        <taxon>Microvirga</taxon>
    </lineage>
</organism>
<keyword evidence="3" id="KW-0902">Two-component regulatory system</keyword>
<sequence>MRDFAEGFVERTELVAQIRIPEEIDELPPDMQRAVLRVVQEALPNVHRHAGASHVSVNARTVSRYLAVGIRDNGHGMATSARPDGAIRFGGDLRIRPSRSGTGIVTMVPAPSAGRAPLPAGHCGCRDRPRRTAGAFTEV</sequence>
<evidence type="ECO:0000313" key="4">
    <source>
        <dbReference type="EMBL" id="MBA1158895.1"/>
    </source>
</evidence>
<dbReference type="Proteomes" id="UP000572984">
    <property type="component" value="Unassembled WGS sequence"/>
</dbReference>
<dbReference type="PANTHER" id="PTHR24421">
    <property type="entry name" value="NITRATE/NITRITE SENSOR PROTEIN NARX-RELATED"/>
    <property type="match status" value="1"/>
</dbReference>
<dbReference type="Gene3D" id="3.30.565.10">
    <property type="entry name" value="Histidine kinase-like ATPase, C-terminal domain"/>
    <property type="match status" value="1"/>
</dbReference>
<dbReference type="InterPro" id="IPR050482">
    <property type="entry name" value="Sensor_HK_TwoCompSys"/>
</dbReference>
<dbReference type="RefSeq" id="WP_181054492.1">
    <property type="nucleotide sequence ID" value="NZ_JACDXJ010000002.1"/>
</dbReference>
<evidence type="ECO:0000256" key="3">
    <source>
        <dbReference type="ARBA" id="ARBA00023012"/>
    </source>
</evidence>
<dbReference type="GO" id="GO:0016301">
    <property type="term" value="F:kinase activity"/>
    <property type="evidence" value="ECO:0007669"/>
    <property type="project" value="UniProtKB-KW"/>
</dbReference>
<keyword evidence="1" id="KW-0808">Transferase</keyword>